<accession>A0A7G2CLI8</accession>
<dbReference type="Pfam" id="PF00149">
    <property type="entry name" value="Metallophos"/>
    <property type="match status" value="1"/>
</dbReference>
<proteinExistence type="predicted"/>
<evidence type="ECO:0000313" key="2">
    <source>
        <dbReference type="EMBL" id="CAD2219784.1"/>
    </source>
</evidence>
<dbReference type="PANTHER" id="PTHR42254:SF1">
    <property type="entry name" value="CALCINEURIN-LIKE PHOSPHOESTERASE DOMAIN-CONTAINING PROTEIN"/>
    <property type="match status" value="1"/>
</dbReference>
<dbReference type="VEuPathDB" id="TriTrypDB:ADEAN_000729300"/>
<evidence type="ECO:0000313" key="3">
    <source>
        <dbReference type="Proteomes" id="UP000515908"/>
    </source>
</evidence>
<name>A0A7G2CLI8_9TRYP</name>
<sequence>MRRSTKMRYLISYLTDVEGDMSYFRRFVAQSKVLGEADGKYIIPNGRDHFVFGGDSFDLGGEDLTFHDALLQLKRDYPRQVHLLLGNRDVNKMIFRTSVGEWLEGLPPAEAHRRIYPVESPIQRKGVTYEAYLSQHNLPPITTLVTLVKWILKHRMAAPNVLEDRRKELEKRGGGTLSDEEVVRHILSTAQSDDGAVTEYIRHGQLAALIGRALFVHGGVCEENVGYVPFPFNAIEAATSPTRLPGETYPSAADWVRELNLLKEKGFNEWLQSPRCAPCGTRTGGEFLHAYAFRYTPVRYSVMVNSFVDFSTRQLREVDRATEVYLKQNNIDVVCCGHQPSGDSPTVLQTEARQFIVMGDNSYCAADNSRGRAITEVLVEQDDDNPSTPASVRLRGCRTDGTPFDFILSYRHAGATPLTPLLGKRWNKQWWAKIPSPDGGVICQCSKDAFYNVDYKTFFAGRIGSTMNENEKRV</sequence>
<dbReference type="OrthoDB" id="426586at2759"/>
<dbReference type="SUPFAM" id="SSF56300">
    <property type="entry name" value="Metallo-dependent phosphatases"/>
    <property type="match status" value="1"/>
</dbReference>
<dbReference type="Gene3D" id="3.60.21.10">
    <property type="match status" value="1"/>
</dbReference>
<organism evidence="2 3">
    <name type="scientific">Angomonas deanei</name>
    <dbReference type="NCBI Taxonomy" id="59799"/>
    <lineage>
        <taxon>Eukaryota</taxon>
        <taxon>Discoba</taxon>
        <taxon>Euglenozoa</taxon>
        <taxon>Kinetoplastea</taxon>
        <taxon>Metakinetoplastina</taxon>
        <taxon>Trypanosomatida</taxon>
        <taxon>Trypanosomatidae</taxon>
        <taxon>Strigomonadinae</taxon>
        <taxon>Angomonas</taxon>
    </lineage>
</organism>
<gene>
    <name evidence="2" type="ORF">ADEAN_000729300</name>
</gene>
<dbReference type="EMBL" id="LR877159">
    <property type="protein sequence ID" value="CAD2219784.1"/>
    <property type="molecule type" value="Genomic_DNA"/>
</dbReference>
<dbReference type="AlphaFoldDB" id="A0A7G2CLI8"/>
<reference evidence="2 3" key="1">
    <citation type="submission" date="2020-08" db="EMBL/GenBank/DDBJ databases">
        <authorList>
            <person name="Newling K."/>
            <person name="Davey J."/>
            <person name="Forrester S."/>
        </authorList>
    </citation>
    <scope>NUCLEOTIDE SEQUENCE [LARGE SCALE GENOMIC DNA]</scope>
    <source>
        <strain evidence="3">Crithidia deanei Carvalho (ATCC PRA-265)</strain>
    </source>
</reference>
<dbReference type="Proteomes" id="UP000515908">
    <property type="component" value="Chromosome 15"/>
</dbReference>
<protein>
    <submittedName>
        <fullName evidence="2">Calcineurin-like phosphoesterase, putative</fullName>
    </submittedName>
</protein>
<keyword evidence="3" id="KW-1185">Reference proteome</keyword>
<dbReference type="InterPro" id="IPR004843">
    <property type="entry name" value="Calcineurin-like_PHP"/>
</dbReference>
<dbReference type="InterPro" id="IPR029052">
    <property type="entry name" value="Metallo-depent_PP-like"/>
</dbReference>
<evidence type="ECO:0000259" key="1">
    <source>
        <dbReference type="Pfam" id="PF00149"/>
    </source>
</evidence>
<dbReference type="PANTHER" id="PTHR42254">
    <property type="entry name" value="METALLOPHOS DOMAIN-CONTAINING PROTEIN"/>
    <property type="match status" value="1"/>
</dbReference>
<feature type="domain" description="Calcineurin-like phosphoesterase" evidence="1">
    <location>
        <begin position="40"/>
        <end position="339"/>
    </location>
</feature>